<dbReference type="Proteomes" id="UP000184171">
    <property type="component" value="Unassembled WGS sequence"/>
</dbReference>
<organism evidence="6 7">
    <name type="scientific">Malonomonas rubra DSM 5091</name>
    <dbReference type="NCBI Taxonomy" id="1122189"/>
    <lineage>
        <taxon>Bacteria</taxon>
        <taxon>Pseudomonadati</taxon>
        <taxon>Thermodesulfobacteriota</taxon>
        <taxon>Desulfuromonadia</taxon>
        <taxon>Desulfuromonadales</taxon>
        <taxon>Geopsychrobacteraceae</taxon>
        <taxon>Malonomonas</taxon>
    </lineage>
</organism>
<gene>
    <name evidence="6" type="ORF">SAMN02745165_02619</name>
</gene>
<evidence type="ECO:0000256" key="3">
    <source>
        <dbReference type="ARBA" id="ARBA00022801"/>
    </source>
</evidence>
<dbReference type="Pfam" id="PF02633">
    <property type="entry name" value="Creatininase"/>
    <property type="match status" value="1"/>
</dbReference>
<name>A0A1M6K8R7_MALRU</name>
<sequence>MIISNMTMNEFTAGLEKTRTVLVPFGSTEEHGTHLPLDTDTLHASEVGRKLAEVRDIFIAPPIHYGVCRSTFNHPGTLSISTETLKVLTLDVVSALYRQGLRNFVLISGHAGGTHMATLTDAGEMLLQQYPDIKIAVLTEYMIAAKVGKELIETDGDSHAGEIETSRMLHSHPQLVKGTAEREFPDFPVGMLVRDKQKYWPGGVWGDPGKASAEKGAKLEKLVVQELNTFVDRMENWQE</sequence>
<evidence type="ECO:0000256" key="2">
    <source>
        <dbReference type="ARBA" id="ARBA00022723"/>
    </source>
</evidence>
<dbReference type="EMBL" id="FQZT01000010">
    <property type="protein sequence ID" value="SHJ55250.1"/>
    <property type="molecule type" value="Genomic_DNA"/>
</dbReference>
<dbReference type="SUPFAM" id="SSF102215">
    <property type="entry name" value="Creatininase"/>
    <property type="match status" value="1"/>
</dbReference>
<proteinExistence type="inferred from homology"/>
<comment type="similarity">
    <text evidence="5">Belongs to the creatininase superfamily.</text>
</comment>
<comment type="cofactor">
    <cofactor evidence="1">
        <name>Zn(2+)</name>
        <dbReference type="ChEBI" id="CHEBI:29105"/>
    </cofactor>
</comment>
<keyword evidence="7" id="KW-1185">Reference proteome</keyword>
<dbReference type="STRING" id="1122189.SAMN02745165_02619"/>
<evidence type="ECO:0000256" key="5">
    <source>
        <dbReference type="ARBA" id="ARBA00024029"/>
    </source>
</evidence>
<evidence type="ECO:0000256" key="1">
    <source>
        <dbReference type="ARBA" id="ARBA00001947"/>
    </source>
</evidence>
<dbReference type="GO" id="GO:0009231">
    <property type="term" value="P:riboflavin biosynthetic process"/>
    <property type="evidence" value="ECO:0007669"/>
    <property type="project" value="TreeGrafter"/>
</dbReference>
<dbReference type="OrthoDB" id="9801445at2"/>
<reference evidence="6 7" key="1">
    <citation type="submission" date="2016-11" db="EMBL/GenBank/DDBJ databases">
        <authorList>
            <person name="Jaros S."/>
            <person name="Januszkiewicz K."/>
            <person name="Wedrychowicz H."/>
        </authorList>
    </citation>
    <scope>NUCLEOTIDE SEQUENCE [LARGE SCALE GENOMIC DNA]</scope>
    <source>
        <strain evidence="6 7">DSM 5091</strain>
    </source>
</reference>
<keyword evidence="4" id="KW-0862">Zinc</keyword>
<dbReference type="AlphaFoldDB" id="A0A1M6K8R7"/>
<evidence type="ECO:0000256" key="4">
    <source>
        <dbReference type="ARBA" id="ARBA00022833"/>
    </source>
</evidence>
<accession>A0A1M6K8R7</accession>
<dbReference type="RefSeq" id="WP_072909192.1">
    <property type="nucleotide sequence ID" value="NZ_FQZT01000010.1"/>
</dbReference>
<dbReference type="PANTHER" id="PTHR35005">
    <property type="entry name" value="3-DEHYDRO-SCYLLO-INOSOSE HYDROLASE"/>
    <property type="match status" value="1"/>
</dbReference>
<evidence type="ECO:0000313" key="6">
    <source>
        <dbReference type="EMBL" id="SHJ55250.1"/>
    </source>
</evidence>
<dbReference type="InterPro" id="IPR024087">
    <property type="entry name" value="Creatininase-like_sf"/>
</dbReference>
<dbReference type="InterPro" id="IPR003785">
    <property type="entry name" value="Creatininase/forma_Hydrolase"/>
</dbReference>
<evidence type="ECO:0000313" key="7">
    <source>
        <dbReference type="Proteomes" id="UP000184171"/>
    </source>
</evidence>
<keyword evidence="3 6" id="KW-0378">Hydrolase</keyword>
<dbReference type="GO" id="GO:0016811">
    <property type="term" value="F:hydrolase activity, acting on carbon-nitrogen (but not peptide) bonds, in linear amides"/>
    <property type="evidence" value="ECO:0007669"/>
    <property type="project" value="TreeGrafter"/>
</dbReference>
<protein>
    <submittedName>
        <fullName evidence="6">Creatinine amidohydrolase</fullName>
    </submittedName>
</protein>
<dbReference type="GO" id="GO:0046872">
    <property type="term" value="F:metal ion binding"/>
    <property type="evidence" value="ECO:0007669"/>
    <property type="project" value="UniProtKB-KW"/>
</dbReference>
<dbReference type="Gene3D" id="3.40.50.10310">
    <property type="entry name" value="Creatininase"/>
    <property type="match status" value="1"/>
</dbReference>
<keyword evidence="2" id="KW-0479">Metal-binding</keyword>
<dbReference type="PANTHER" id="PTHR35005:SF1">
    <property type="entry name" value="2-AMINO-5-FORMYLAMINO-6-RIBOSYLAMINOPYRIMIDIN-4(3H)-ONE 5'-MONOPHOSPHATE DEFORMYLASE"/>
    <property type="match status" value="1"/>
</dbReference>